<protein>
    <recommendedName>
        <fullName evidence="4">SUR7 family protein pun1</fullName>
    </recommendedName>
</protein>
<feature type="transmembrane region" description="Helical" evidence="1">
    <location>
        <begin position="114"/>
        <end position="136"/>
    </location>
</feature>
<keyword evidence="1" id="KW-0472">Membrane</keyword>
<accession>A0A4T0J8A1</accession>
<proteinExistence type="predicted"/>
<evidence type="ECO:0000256" key="1">
    <source>
        <dbReference type="SAM" id="Phobius"/>
    </source>
</evidence>
<keyword evidence="1" id="KW-1133">Transmembrane helix</keyword>
<comment type="caution">
    <text evidence="2">The sequence shown here is derived from an EMBL/GenBank/DDBJ whole genome shotgun (WGS) entry which is preliminary data.</text>
</comment>
<feature type="transmembrane region" description="Helical" evidence="1">
    <location>
        <begin position="82"/>
        <end position="102"/>
    </location>
</feature>
<evidence type="ECO:0000313" key="2">
    <source>
        <dbReference type="EMBL" id="TIB39090.1"/>
    </source>
</evidence>
<dbReference type="AlphaFoldDB" id="A0A4T0J8A1"/>
<feature type="transmembrane region" description="Helical" evidence="1">
    <location>
        <begin position="148"/>
        <end position="171"/>
    </location>
</feature>
<organism evidence="2 3">
    <name type="scientific">Wallemia ichthyophaga</name>
    <dbReference type="NCBI Taxonomy" id="245174"/>
    <lineage>
        <taxon>Eukaryota</taxon>
        <taxon>Fungi</taxon>
        <taxon>Dikarya</taxon>
        <taxon>Basidiomycota</taxon>
        <taxon>Wallemiomycotina</taxon>
        <taxon>Wallemiomycetes</taxon>
        <taxon>Wallemiales</taxon>
        <taxon>Wallemiaceae</taxon>
        <taxon>Wallemia</taxon>
    </lineage>
</organism>
<dbReference type="Proteomes" id="UP000310689">
    <property type="component" value="Unassembled WGS sequence"/>
</dbReference>
<reference evidence="2 3" key="1">
    <citation type="submission" date="2019-03" db="EMBL/GenBank/DDBJ databases">
        <title>Sequencing 23 genomes of Wallemia ichthyophaga.</title>
        <authorList>
            <person name="Gostincar C."/>
        </authorList>
    </citation>
    <scope>NUCLEOTIDE SEQUENCE [LARGE SCALE GENOMIC DNA]</scope>
    <source>
        <strain evidence="2 3">EXF-6200</strain>
    </source>
</reference>
<gene>
    <name evidence="2" type="ORF">E3P86_01298</name>
</gene>
<dbReference type="EMBL" id="SPOI01000041">
    <property type="protein sequence ID" value="TIB39090.1"/>
    <property type="molecule type" value="Genomic_DNA"/>
</dbReference>
<name>A0A4T0J8A1_WALIC</name>
<sequence length="208" mass="23342">MKVIYYAISFFMLVISAASTLSGLFKVSWVFKRSVNNIGLFRICYDKLGVQECQRFPNQGTCDELGEAFCTVWSSAGYTIQLSFIFLVPCLCAITLIACIGRKGGKKRREGWRLMSYLMVLYSSLQLFTVITVAVFSKTKNLGHLGTGFYMTLVAVLLSFTACFIQIIAGFSASRNYAWAKEEKDYWFTGRRSSSLTADEHTPLISHG</sequence>
<feature type="transmembrane region" description="Helical" evidence="1">
    <location>
        <begin position="5"/>
        <end position="25"/>
    </location>
</feature>
<evidence type="ECO:0000313" key="3">
    <source>
        <dbReference type="Proteomes" id="UP000310689"/>
    </source>
</evidence>
<evidence type="ECO:0008006" key="4">
    <source>
        <dbReference type="Google" id="ProtNLM"/>
    </source>
</evidence>
<keyword evidence="1" id="KW-0812">Transmembrane</keyword>